<evidence type="ECO:0000313" key="2">
    <source>
        <dbReference type="Proteomes" id="UP000488506"/>
    </source>
</evidence>
<evidence type="ECO:0000313" key="1">
    <source>
        <dbReference type="EMBL" id="KAF0133903.1"/>
    </source>
</evidence>
<keyword evidence="1" id="KW-0808">Transferase</keyword>
<dbReference type="NCBIfam" id="TIGR01987">
    <property type="entry name" value="HI0074"/>
    <property type="match status" value="1"/>
</dbReference>
<gene>
    <name evidence="1" type="ORF">FD145_1015</name>
</gene>
<name>A0A833L0P1_UNCSA</name>
<proteinExistence type="predicted"/>
<dbReference type="SUPFAM" id="SSF81593">
    <property type="entry name" value="Nucleotidyltransferase substrate binding subunit/domain"/>
    <property type="match status" value="1"/>
</dbReference>
<reference evidence="1 2" key="1">
    <citation type="submission" date="2019-12" db="EMBL/GenBank/DDBJ databases">
        <authorList>
            <person name="Wolfe R."/>
            <person name="Danczak R."/>
            <person name="Wilkins M."/>
        </authorList>
    </citation>
    <scope>NUCLEOTIDE SEQUENCE [LARGE SCALE GENOMIC DNA]</scope>
    <source>
        <strain evidence="1">X2_MaxBin.013</strain>
    </source>
</reference>
<dbReference type="EMBL" id="WPAF01000016">
    <property type="protein sequence ID" value="KAF0133903.1"/>
    <property type="molecule type" value="Genomic_DNA"/>
</dbReference>
<comment type="caution">
    <text evidence="1">The sequence shown here is derived from an EMBL/GenBank/DDBJ whole genome shotgun (WGS) entry which is preliminary data.</text>
</comment>
<dbReference type="AlphaFoldDB" id="A0A833L0P1"/>
<sequence>MVMPFFMLEFVSEVNTMKNNDVRWIQRFANYQKALKRLSKFIEKGELNELEEQGLIQSFEYTHELAWNTLKDFLESRGNEKIYGSKDATRKAFKLNLIEGGETWMDMIQSRNETSHTYNNEVSKKIANNIIGRYYPEFVELETKLKDLVNKENK</sequence>
<dbReference type="InterPro" id="IPR010235">
    <property type="entry name" value="HepT"/>
</dbReference>
<dbReference type="Pfam" id="PF08780">
    <property type="entry name" value="NTase_sub_bind"/>
    <property type="match status" value="1"/>
</dbReference>
<dbReference type="Gene3D" id="1.20.120.330">
    <property type="entry name" value="Nucleotidyltransferases domain 2"/>
    <property type="match status" value="1"/>
</dbReference>
<accession>A0A833L0P1</accession>
<protein>
    <submittedName>
        <fullName evidence="1">Nucleotidyltransferase substrate binding protein</fullName>
    </submittedName>
</protein>
<dbReference type="Proteomes" id="UP000488506">
    <property type="component" value="Unassembled WGS sequence"/>
</dbReference>
<organism evidence="1 2">
    <name type="scientific">Candidatus Saganbacteria bacterium</name>
    <dbReference type="NCBI Taxonomy" id="2575572"/>
    <lineage>
        <taxon>Bacteria</taxon>
        <taxon>Bacillati</taxon>
        <taxon>Saganbacteria</taxon>
    </lineage>
</organism>
<dbReference type="GO" id="GO:0016740">
    <property type="term" value="F:transferase activity"/>
    <property type="evidence" value="ECO:0007669"/>
    <property type="project" value="UniProtKB-KW"/>
</dbReference>